<dbReference type="PANTHER" id="PTHR46401">
    <property type="entry name" value="GLYCOSYLTRANSFERASE WBBK-RELATED"/>
    <property type="match status" value="1"/>
</dbReference>
<evidence type="ECO:0000259" key="2">
    <source>
        <dbReference type="Pfam" id="PF00534"/>
    </source>
</evidence>
<dbReference type="GO" id="GO:0009103">
    <property type="term" value="P:lipopolysaccharide biosynthetic process"/>
    <property type="evidence" value="ECO:0007669"/>
    <property type="project" value="TreeGrafter"/>
</dbReference>
<dbReference type="CDD" id="cd03809">
    <property type="entry name" value="GT4_MtfB-like"/>
    <property type="match status" value="1"/>
</dbReference>
<dbReference type="Gene3D" id="3.40.50.2000">
    <property type="entry name" value="Glycogen Phosphorylase B"/>
    <property type="match status" value="2"/>
</dbReference>
<dbReference type="RefSeq" id="WP_050534877.1">
    <property type="nucleotide sequence ID" value="NZ_CABIHW010000003.1"/>
</dbReference>
<dbReference type="EMBL" id="CTKE01000007">
    <property type="protein sequence ID" value="CQI89618.1"/>
    <property type="molecule type" value="Genomic_DNA"/>
</dbReference>
<evidence type="ECO:0000256" key="1">
    <source>
        <dbReference type="ARBA" id="ARBA00022679"/>
    </source>
</evidence>
<dbReference type="InterPro" id="IPR001296">
    <property type="entry name" value="Glyco_trans_1"/>
</dbReference>
<organism evidence="3 4">
    <name type="scientific">Yersinia rohdei</name>
    <dbReference type="NCBI Taxonomy" id="29485"/>
    <lineage>
        <taxon>Bacteria</taxon>
        <taxon>Pseudomonadati</taxon>
        <taxon>Pseudomonadota</taxon>
        <taxon>Gammaproteobacteria</taxon>
        <taxon>Enterobacterales</taxon>
        <taxon>Yersiniaceae</taxon>
        <taxon>Yersinia</taxon>
    </lineage>
</organism>
<evidence type="ECO:0000313" key="3">
    <source>
        <dbReference type="EMBL" id="CQI89618.1"/>
    </source>
</evidence>
<sequence length="378" mass="42998">MKVVFGTDSIKYPLTGIGRYTYELAKELERSSDISELLFLSGRRVSQSIPELALKEEQNAKIRSFAKNSLFLSELYRHVSPWLKKIALNKYNDFIFHSPNFYLPPKVDRAVATFHDLSIFTWPQCHPEDRVRYMRKELLLTLKRAKVLITDSDFTRTELAEYFDYPIEKIVTAPLASSGDFYPRNYSTLQSLMTKLGLTAGQYTLFTGTIEPRKNITTLLDAYERLPLDLRSRFPLVICGFSGWNSESIHRRFELATQQGWLLYLGYLSAEELPLLFSGARTFLFPSLYEGFGLPVLEAMASGVPVVCSNAASLPEVLGDSGLMCDALDVDGLRSAIIQSLEDENWRNKAIEMGLIRAGTFSWQRCAQETIKAYQQVL</sequence>
<dbReference type="AlphaFoldDB" id="A0A0U1HS18"/>
<name>A0A0U1HS18_YERRO</name>
<dbReference type="OrthoDB" id="9801609at2"/>
<dbReference type="FunFam" id="3.40.50.2000:FF:000119">
    <property type="entry name" value="Glycosyl transferase group 1"/>
    <property type="match status" value="1"/>
</dbReference>
<dbReference type="Pfam" id="PF00534">
    <property type="entry name" value="Glycos_transf_1"/>
    <property type="match status" value="1"/>
</dbReference>
<protein>
    <submittedName>
        <fullName evidence="3">Group 1 glycosyl transferase</fullName>
        <ecNumber evidence="3">2.4.1.250</ecNumber>
    </submittedName>
</protein>
<dbReference type="PANTHER" id="PTHR46401:SF2">
    <property type="entry name" value="GLYCOSYLTRANSFERASE WBBK-RELATED"/>
    <property type="match status" value="1"/>
</dbReference>
<dbReference type="GO" id="GO:0102710">
    <property type="term" value="F:D-inositol-3-phosphate glycosyltransferase activity"/>
    <property type="evidence" value="ECO:0007669"/>
    <property type="project" value="UniProtKB-EC"/>
</dbReference>
<keyword evidence="1 3" id="KW-0808">Transferase</keyword>
<proteinExistence type="predicted"/>
<accession>A0A0U1HS18</accession>
<reference evidence="3 4" key="1">
    <citation type="submission" date="2015-03" db="EMBL/GenBank/DDBJ databases">
        <authorList>
            <person name="Murphy D."/>
        </authorList>
    </citation>
    <scope>NUCLEOTIDE SEQUENCE [LARGE SCALE GENOMIC DNA]</scope>
    <source>
        <strain evidence="3 4">68/02</strain>
    </source>
</reference>
<gene>
    <name evidence="3" type="primary">mshA_3</name>
    <name evidence="3" type="ORF">ERS008555_01675</name>
</gene>
<keyword evidence="3" id="KW-0328">Glycosyltransferase</keyword>
<dbReference type="Proteomes" id="UP000042054">
    <property type="component" value="Unassembled WGS sequence"/>
</dbReference>
<evidence type="ECO:0000313" key="4">
    <source>
        <dbReference type="Proteomes" id="UP000042054"/>
    </source>
</evidence>
<feature type="domain" description="Glycosyl transferase family 1" evidence="2">
    <location>
        <begin position="202"/>
        <end position="352"/>
    </location>
</feature>
<dbReference type="SUPFAM" id="SSF53756">
    <property type="entry name" value="UDP-Glycosyltransferase/glycogen phosphorylase"/>
    <property type="match status" value="1"/>
</dbReference>
<dbReference type="EC" id="2.4.1.250" evidence="3"/>
<dbReference type="STRING" id="29485.CH64_56"/>